<dbReference type="SMART" id="SM00382">
    <property type="entry name" value="AAA"/>
    <property type="match status" value="2"/>
</dbReference>
<dbReference type="InterPro" id="IPR003959">
    <property type="entry name" value="ATPase_AAA_core"/>
</dbReference>
<dbReference type="CDD" id="cd00009">
    <property type="entry name" value="AAA"/>
    <property type="match status" value="1"/>
</dbReference>
<dbReference type="Proteomes" id="UP000183015">
    <property type="component" value="Unassembled WGS sequence"/>
</dbReference>
<keyword evidence="2" id="KW-0547">Nucleotide-binding</keyword>
<gene>
    <name evidence="6" type="ORF">SAMN05414137_107233</name>
</gene>
<organism evidence="6 7">
    <name type="scientific">Streptacidiphilus jiangxiensis</name>
    <dbReference type="NCBI Taxonomy" id="235985"/>
    <lineage>
        <taxon>Bacteria</taxon>
        <taxon>Bacillati</taxon>
        <taxon>Actinomycetota</taxon>
        <taxon>Actinomycetes</taxon>
        <taxon>Kitasatosporales</taxon>
        <taxon>Streptomycetaceae</taxon>
        <taxon>Streptacidiphilus</taxon>
    </lineage>
</organism>
<dbReference type="Pfam" id="PF13229">
    <property type="entry name" value="Beta_helix"/>
    <property type="match status" value="2"/>
</dbReference>
<keyword evidence="7" id="KW-1185">Reference proteome</keyword>
<dbReference type="InterPro" id="IPR050773">
    <property type="entry name" value="CbxX/CfxQ_RuBisCO_ESX"/>
</dbReference>
<reference evidence="7" key="1">
    <citation type="submission" date="2016-10" db="EMBL/GenBank/DDBJ databases">
        <authorList>
            <person name="Varghese N."/>
        </authorList>
    </citation>
    <scope>NUCLEOTIDE SEQUENCE [LARGE SCALE GENOMIC DNA]</scope>
    <source>
        <strain evidence="7">DSM 45096 / BCRC 16803 / CGMCC 4.1857 / CIP 109030 / JCM 12277 / KCTC 19219 / NBRC 100920 / 33214</strain>
    </source>
</reference>
<dbReference type="PANTHER" id="PTHR43392:SF2">
    <property type="entry name" value="AAA-TYPE ATPASE FAMILY PROTEIN _ ANKYRIN REPEAT FAMILY PROTEIN"/>
    <property type="match status" value="1"/>
</dbReference>
<evidence type="ECO:0000256" key="2">
    <source>
        <dbReference type="ARBA" id="ARBA00022741"/>
    </source>
</evidence>
<dbReference type="FunFam" id="3.40.50.300:FF:000216">
    <property type="entry name" value="Type VII secretion ATPase EccA"/>
    <property type="match status" value="1"/>
</dbReference>
<feature type="region of interest" description="Disordered" evidence="4">
    <location>
        <begin position="795"/>
        <end position="825"/>
    </location>
</feature>
<name>A0A1H7P6I5_STRJI</name>
<dbReference type="AlphaFoldDB" id="A0A1H7P6I5"/>
<dbReference type="eggNOG" id="COG0464">
    <property type="taxonomic scope" value="Bacteria"/>
</dbReference>
<dbReference type="SUPFAM" id="SSF52540">
    <property type="entry name" value="P-loop containing nucleoside triphosphate hydrolases"/>
    <property type="match status" value="2"/>
</dbReference>
<dbReference type="Gene3D" id="1.10.8.60">
    <property type="match status" value="1"/>
</dbReference>
<dbReference type="STRING" id="235985.SAMN05414137_107233"/>
<dbReference type="EMBL" id="FOAZ01000007">
    <property type="protein sequence ID" value="SEL31064.1"/>
    <property type="molecule type" value="Genomic_DNA"/>
</dbReference>
<comment type="similarity">
    <text evidence="1">Belongs to the CbxX/CfxQ family.</text>
</comment>
<evidence type="ECO:0000256" key="3">
    <source>
        <dbReference type="ARBA" id="ARBA00022840"/>
    </source>
</evidence>
<dbReference type="InterPro" id="IPR012334">
    <property type="entry name" value="Pectin_lyas_fold"/>
</dbReference>
<dbReference type="GO" id="GO:0016887">
    <property type="term" value="F:ATP hydrolysis activity"/>
    <property type="evidence" value="ECO:0007669"/>
    <property type="project" value="InterPro"/>
</dbReference>
<evidence type="ECO:0000256" key="4">
    <source>
        <dbReference type="SAM" id="MobiDB-lite"/>
    </source>
</evidence>
<feature type="compositionally biased region" description="Low complexity" evidence="4">
    <location>
        <begin position="502"/>
        <end position="518"/>
    </location>
</feature>
<dbReference type="InterPro" id="IPR041627">
    <property type="entry name" value="AAA_lid_6"/>
</dbReference>
<feature type="compositionally biased region" description="Low complexity" evidence="4">
    <location>
        <begin position="1050"/>
        <end position="1059"/>
    </location>
</feature>
<evidence type="ECO:0000256" key="1">
    <source>
        <dbReference type="ARBA" id="ARBA00010378"/>
    </source>
</evidence>
<feature type="domain" description="AAA+ ATPase" evidence="5">
    <location>
        <begin position="569"/>
        <end position="710"/>
    </location>
</feature>
<keyword evidence="3" id="KW-0067">ATP-binding</keyword>
<dbReference type="GO" id="GO:0005524">
    <property type="term" value="F:ATP binding"/>
    <property type="evidence" value="ECO:0007669"/>
    <property type="project" value="UniProtKB-KW"/>
</dbReference>
<dbReference type="Gene3D" id="2.160.20.10">
    <property type="entry name" value="Single-stranded right-handed beta-helix, Pectin lyase-like"/>
    <property type="match status" value="2"/>
</dbReference>
<dbReference type="Pfam" id="PF00004">
    <property type="entry name" value="AAA"/>
    <property type="match status" value="1"/>
</dbReference>
<dbReference type="PANTHER" id="PTHR43392">
    <property type="entry name" value="AAA-TYPE ATPASE FAMILY PROTEIN / ANKYRIN REPEAT FAMILY PROTEIN"/>
    <property type="match status" value="1"/>
</dbReference>
<proteinExistence type="inferred from homology"/>
<feature type="domain" description="AAA+ ATPase" evidence="5">
    <location>
        <begin position="863"/>
        <end position="1055"/>
    </location>
</feature>
<dbReference type="PRINTS" id="PR00819">
    <property type="entry name" value="CBXCFQXSUPER"/>
</dbReference>
<dbReference type="InterPro" id="IPR000641">
    <property type="entry name" value="CbxX/CfxQ"/>
</dbReference>
<evidence type="ECO:0000313" key="7">
    <source>
        <dbReference type="Proteomes" id="UP000183015"/>
    </source>
</evidence>
<dbReference type="InterPro" id="IPR003593">
    <property type="entry name" value="AAA+_ATPase"/>
</dbReference>
<dbReference type="Gene3D" id="3.40.50.300">
    <property type="entry name" value="P-loop containing nucleotide triphosphate hydrolases"/>
    <property type="match status" value="2"/>
</dbReference>
<dbReference type="SMART" id="SM00710">
    <property type="entry name" value="PbH1"/>
    <property type="match status" value="12"/>
</dbReference>
<protein>
    <submittedName>
        <fullName evidence="6">Right handed beta helix region</fullName>
    </submittedName>
</protein>
<dbReference type="RefSeq" id="WP_042442807.1">
    <property type="nucleotide sequence ID" value="NZ_BBPN01000003.1"/>
</dbReference>
<dbReference type="InterPro" id="IPR039448">
    <property type="entry name" value="Beta_helix"/>
</dbReference>
<dbReference type="InterPro" id="IPR027417">
    <property type="entry name" value="P-loop_NTPase"/>
</dbReference>
<dbReference type="Pfam" id="PF17866">
    <property type="entry name" value="AAA_lid_6"/>
    <property type="match status" value="1"/>
</dbReference>
<sequence length="1085" mass="112421">MNRPVLLVSRSQAGAYRTIGEALRHATDGALITVAAGRYDETLTITRPVSLAAEDAGAEGAEVRVHAEKGSALVLDAEAVQLSGLVLSGADPEAPVLDVRRGQAALDGCRIEGSAWAAVLAWHDGTVALRSCTLTNSQGAGVVVTSPGASLIERSRIADVASSAVVVADRGRLTVRDCTVERVEGNGVCVNGQGSVTVESTQVQGCRKPALAVEQEGTARLDQVVVGGSAAVDAYLTSSGETVLTGCRFERSRGQALHIAGPSTALLRGCAVTAAATVAVQVTGGARPRLEGCVIADSPVGLLVDAGSAAHGTDLTVRGARTSAVRAEGEAVLTLQGGEITGGGGGGVELDGGAEARLTEVRLHTTAADAGTALGLAGGARMQLTGVRVRGWTTVVGADSQLTAHDSEFADSAADGVRVAEGGTLTAVGCRMTGAHGHGVHVQPGARAELTNCAVVGNSGDGVRSSSDEPVQLHHCEVRDNAGSGVREFSPSGRGGEPPAAPTAQRAAPSPQRAEQPSGAGAHHVGTGPLADLDALVGLESVKREVTGLINLNKMAQRRQEMGLPMPPMSRHLVFAGPPGTGKTTVARLYGAVLAELGILSQGHIVEVARADLVAQIIGGTAIKTTEVFTKALGGVLFIDEAYTLTNQSKGSGPDFGQEAVETLMKLMEDHRDEIVVIVAGYSAQMDQFLASNPGMASRFARSVEFPNYSPDELVTIVEGLCAKHYYELTDDALQALVRYFEDVPKGATFGNGRVARQVFEEMISRQASRLAAEASSDDAALSVLTGADVLTVPAADQPAPTQPLSPRPSPQSSPQGVPEEGFDSPGLRRLDALAGLDEARATLRTRLQQLATLHRSGTLVEGLAHVVLQGGPGSGRQALAALYARCLAEFGLLASGAVQRLPLSHVPVRWAEQPVFRLAAALRESEGGLLLLELDEAFTQRREPERGPVLEALAKLASKPHGAVLALSGSEPHLMRALAGHPEAAEAFAEYVELAPYTPEQLTVLLERRLRLFGFRLGEEAAATATALFASRPPARGAFEVHRLAERLSTTARTRTLTPGDLPEPGPNRATGAEAEPPASLVHS</sequence>
<dbReference type="InterPro" id="IPR006626">
    <property type="entry name" value="PbH1"/>
</dbReference>
<evidence type="ECO:0000313" key="6">
    <source>
        <dbReference type="EMBL" id="SEL31064.1"/>
    </source>
</evidence>
<feature type="region of interest" description="Disordered" evidence="4">
    <location>
        <begin position="1050"/>
        <end position="1085"/>
    </location>
</feature>
<evidence type="ECO:0000259" key="5">
    <source>
        <dbReference type="SMART" id="SM00382"/>
    </source>
</evidence>
<feature type="compositionally biased region" description="Pro residues" evidence="4">
    <location>
        <begin position="801"/>
        <end position="812"/>
    </location>
</feature>
<accession>A0A1H7P6I5</accession>
<feature type="region of interest" description="Disordered" evidence="4">
    <location>
        <begin position="479"/>
        <end position="527"/>
    </location>
</feature>
<dbReference type="InterPro" id="IPR011050">
    <property type="entry name" value="Pectin_lyase_fold/virulence"/>
</dbReference>
<dbReference type="SUPFAM" id="SSF51126">
    <property type="entry name" value="Pectin lyase-like"/>
    <property type="match status" value="2"/>
</dbReference>